<protein>
    <submittedName>
        <fullName evidence="1">Glutamyl-tRNA synthetase, putative</fullName>
    </submittedName>
</protein>
<keyword evidence="1" id="KW-0436">Ligase</keyword>
<gene>
    <name evidence="1" type="ORF">EMH_0076680</name>
</gene>
<dbReference type="OrthoDB" id="3142434at2759"/>
<dbReference type="GO" id="GO:0004812">
    <property type="term" value="F:aminoacyl-tRNA ligase activity"/>
    <property type="evidence" value="ECO:0007669"/>
    <property type="project" value="UniProtKB-KW"/>
</dbReference>
<evidence type="ECO:0000313" key="2">
    <source>
        <dbReference type="Proteomes" id="UP000030744"/>
    </source>
</evidence>
<keyword evidence="2" id="KW-1185">Reference proteome</keyword>
<accession>U6JS77</accession>
<organism evidence="1 2">
    <name type="scientific">Eimeria mitis</name>
    <dbReference type="NCBI Taxonomy" id="44415"/>
    <lineage>
        <taxon>Eukaryota</taxon>
        <taxon>Sar</taxon>
        <taxon>Alveolata</taxon>
        <taxon>Apicomplexa</taxon>
        <taxon>Conoidasida</taxon>
        <taxon>Coccidia</taxon>
        <taxon>Eucoccidiorida</taxon>
        <taxon>Eimeriorina</taxon>
        <taxon>Eimeriidae</taxon>
        <taxon>Eimeria</taxon>
    </lineage>
</organism>
<proteinExistence type="predicted"/>
<evidence type="ECO:0000313" key="1">
    <source>
        <dbReference type="EMBL" id="CDJ26902.1"/>
    </source>
</evidence>
<dbReference type="AlphaFoldDB" id="U6JS77"/>
<dbReference type="GeneID" id="25382122"/>
<sequence>MAFEPQGRGVLAVGGTPIQEYDLSDEDDNFNEGERERKRIRSHRSLPGVMMGDLAAKNEKIFLINDVAFSGDSRAFAAATSHGLYIYSIDLQA</sequence>
<dbReference type="EMBL" id="HG678476">
    <property type="protein sequence ID" value="CDJ26902.1"/>
    <property type="molecule type" value="Genomic_DNA"/>
</dbReference>
<dbReference type="VEuPathDB" id="ToxoDB:EMH_0076680"/>
<name>U6JS77_9EIME</name>
<keyword evidence="1" id="KW-0030">Aminoacyl-tRNA synthetase</keyword>
<dbReference type="RefSeq" id="XP_013349480.1">
    <property type="nucleotide sequence ID" value="XM_013494026.1"/>
</dbReference>
<reference evidence="1" key="1">
    <citation type="submission" date="2013-10" db="EMBL/GenBank/DDBJ databases">
        <title>Genomic analysis of the causative agents of coccidiosis in chickens.</title>
        <authorList>
            <person name="Reid A.J."/>
            <person name="Blake D."/>
            <person name="Billington K."/>
            <person name="Browne H."/>
            <person name="Dunn M."/>
            <person name="Hung S."/>
            <person name="Kawahara F."/>
            <person name="Miranda-Saavedra D."/>
            <person name="Mourier T."/>
            <person name="Nagra H."/>
            <person name="Otto T.D."/>
            <person name="Rawlings N."/>
            <person name="Sanchez A."/>
            <person name="Sanders M."/>
            <person name="Subramaniam C."/>
            <person name="Tay Y."/>
            <person name="Dear P."/>
            <person name="Doerig C."/>
            <person name="Gruber A."/>
            <person name="Parkinson J."/>
            <person name="Shirley M."/>
            <person name="Wan K.L."/>
            <person name="Berriman M."/>
            <person name="Tomley F."/>
            <person name="Pain A."/>
        </authorList>
    </citation>
    <scope>NUCLEOTIDE SEQUENCE [LARGE SCALE GENOMIC DNA]</scope>
    <source>
        <strain evidence="1">Houghton</strain>
    </source>
</reference>
<reference evidence="1" key="2">
    <citation type="submission" date="2013-10" db="EMBL/GenBank/DDBJ databases">
        <authorList>
            <person name="Aslett M."/>
        </authorList>
    </citation>
    <scope>NUCLEOTIDE SEQUENCE [LARGE SCALE GENOMIC DNA]</scope>
    <source>
        <strain evidence="1">Houghton</strain>
    </source>
</reference>
<dbReference type="Proteomes" id="UP000030744">
    <property type="component" value="Unassembled WGS sequence"/>
</dbReference>